<dbReference type="GO" id="GO:0006351">
    <property type="term" value="P:DNA-templated transcription"/>
    <property type="evidence" value="ECO:0007669"/>
    <property type="project" value="InterPro"/>
</dbReference>
<dbReference type="Pfam" id="PF04082">
    <property type="entry name" value="Fungal_trans"/>
    <property type="match status" value="1"/>
</dbReference>
<dbReference type="GO" id="GO:0043565">
    <property type="term" value="F:sequence-specific DNA binding"/>
    <property type="evidence" value="ECO:0007669"/>
    <property type="project" value="TreeGrafter"/>
</dbReference>
<keyword evidence="2" id="KW-0479">Metal-binding</keyword>
<name>A0A2I2G7C5_9EURO</name>
<dbReference type="SUPFAM" id="SSF57701">
    <property type="entry name" value="Zn2/Cys6 DNA-binding domain"/>
    <property type="match status" value="1"/>
</dbReference>
<dbReference type="SMART" id="SM00066">
    <property type="entry name" value="GAL4"/>
    <property type="match status" value="1"/>
</dbReference>
<dbReference type="PROSITE" id="PS50048">
    <property type="entry name" value="ZN2_CY6_FUNGAL_2"/>
    <property type="match status" value="1"/>
</dbReference>
<evidence type="ECO:0000256" key="1">
    <source>
        <dbReference type="ARBA" id="ARBA00004123"/>
    </source>
</evidence>
<dbReference type="GeneID" id="36553330"/>
<dbReference type="OrthoDB" id="3990906at2759"/>
<evidence type="ECO:0000256" key="7">
    <source>
        <dbReference type="SAM" id="MobiDB-lite"/>
    </source>
</evidence>
<feature type="region of interest" description="Disordered" evidence="7">
    <location>
        <begin position="78"/>
        <end position="126"/>
    </location>
</feature>
<keyword evidence="4" id="KW-0238">DNA-binding</keyword>
<evidence type="ECO:0000256" key="5">
    <source>
        <dbReference type="ARBA" id="ARBA00023163"/>
    </source>
</evidence>
<sequence>MQHQPAGIRRNFHNKIVACHRCHAKKIKCSGGKPCQNCLQAEKAPECSYPLRNRMVKVPQRFIDGLYQEINSLNQCQNATQAGDNHPSLDHGPHHEDYASRAPFIHPTPDPAGSGRVPESNANSQPICEEGESQVNATLNEAPWFDNRNVFDSPIFISEAADAAFATRFRQVIADPDAPEPTHLLRLNYANTEALMALSESGASWPSQARARFLLEAALKFIGRCCYVVCHDAARQGLSQIYIDRCWGGPVVSCKYWALFSLGELYATRTPATQSYPGMAYFAQASKMLAYLDERPGTDTIETLLLLSIYSLALNRRYSAYIMSGTAMRSAIVMGLHLNISDTQLPDVGAREHRKRLFWTTYMFDRLWGANLGHPAAIQDDEIEVDLPSTRAVHENVISHDDFDSEYYTASVKLVGHLTNVIRSIYTVRRHNHDTQLSARVHQALHELQAWMDQLPSRLQIVPRSGASHDWKLVSLHLSFYQSVILATRPILLHTLRVQVAAAGSPGSSAQVPMSASALSEACIRCARHSVQLLAQSWIDGSFVTFDCFFTQYLFSSLTVLAISSLLYGSDSQDDRGLFEEATRLLLELKEAGNCVAQEYCHHVDVIETALAAYAKRILPLQATNEPVPEVPPDMDTDSTTSQLAPDLPRGVVPMAGVPWTESSLQQLLSQPALDMQFLEDAVRDTYSQGLY</sequence>
<gene>
    <name evidence="9" type="ORF">P170DRAFT_383081</name>
</gene>
<evidence type="ECO:0000256" key="2">
    <source>
        <dbReference type="ARBA" id="ARBA00022723"/>
    </source>
</evidence>
<dbReference type="AlphaFoldDB" id="A0A2I2G7C5"/>
<feature type="domain" description="Zn(2)-C6 fungal-type" evidence="8">
    <location>
        <begin position="18"/>
        <end position="49"/>
    </location>
</feature>
<reference evidence="9 10" key="1">
    <citation type="submission" date="2016-12" db="EMBL/GenBank/DDBJ databases">
        <title>The genomes of Aspergillus section Nigri reveals drivers in fungal speciation.</title>
        <authorList>
            <consortium name="DOE Joint Genome Institute"/>
            <person name="Vesth T.C."/>
            <person name="Nybo J."/>
            <person name="Theobald S."/>
            <person name="Brandl J."/>
            <person name="Frisvad J.C."/>
            <person name="Nielsen K.F."/>
            <person name="Lyhne E.K."/>
            <person name="Kogle M.E."/>
            <person name="Kuo A."/>
            <person name="Riley R."/>
            <person name="Clum A."/>
            <person name="Nolan M."/>
            <person name="Lipzen A."/>
            <person name="Salamov A."/>
            <person name="Henrissat B."/>
            <person name="Wiebenga A."/>
            <person name="De Vries R.P."/>
            <person name="Grigoriev I.V."/>
            <person name="Mortensen U.H."/>
            <person name="Andersen M.R."/>
            <person name="Baker S.E."/>
        </authorList>
    </citation>
    <scope>NUCLEOTIDE SEQUENCE [LARGE SCALE GENOMIC DNA]</scope>
    <source>
        <strain evidence="9 10">IBT 23096</strain>
    </source>
</reference>
<dbReference type="CDD" id="cd00067">
    <property type="entry name" value="GAL4"/>
    <property type="match status" value="1"/>
</dbReference>
<dbReference type="SMART" id="SM00906">
    <property type="entry name" value="Fungal_trans"/>
    <property type="match status" value="1"/>
</dbReference>
<evidence type="ECO:0000259" key="8">
    <source>
        <dbReference type="PROSITE" id="PS50048"/>
    </source>
</evidence>
<feature type="region of interest" description="Disordered" evidence="7">
    <location>
        <begin position="625"/>
        <end position="648"/>
    </location>
</feature>
<keyword evidence="6" id="KW-0539">Nucleus</keyword>
<comment type="subcellular location">
    <subcellularLocation>
        <location evidence="1">Nucleus</location>
    </subcellularLocation>
</comment>
<dbReference type="GO" id="GO:0008270">
    <property type="term" value="F:zinc ion binding"/>
    <property type="evidence" value="ECO:0007669"/>
    <property type="project" value="InterPro"/>
</dbReference>
<keyword evidence="3" id="KW-0805">Transcription regulation</keyword>
<dbReference type="InterPro" id="IPR007219">
    <property type="entry name" value="XnlR_reg_dom"/>
</dbReference>
<dbReference type="Gene3D" id="4.10.240.10">
    <property type="entry name" value="Zn(2)-C6 fungal-type DNA-binding domain"/>
    <property type="match status" value="1"/>
</dbReference>
<dbReference type="EMBL" id="MSFO01000004">
    <property type="protein sequence ID" value="PLB48786.1"/>
    <property type="molecule type" value="Genomic_DNA"/>
</dbReference>
<dbReference type="InterPro" id="IPR036864">
    <property type="entry name" value="Zn2-C6_fun-type_DNA-bd_sf"/>
</dbReference>
<dbReference type="Proteomes" id="UP000234275">
    <property type="component" value="Unassembled WGS sequence"/>
</dbReference>
<evidence type="ECO:0000313" key="10">
    <source>
        <dbReference type="Proteomes" id="UP000234275"/>
    </source>
</evidence>
<keyword evidence="10" id="KW-1185">Reference proteome</keyword>
<accession>A0A2I2G7C5</accession>
<evidence type="ECO:0000256" key="4">
    <source>
        <dbReference type="ARBA" id="ARBA00023125"/>
    </source>
</evidence>
<dbReference type="PANTHER" id="PTHR47540">
    <property type="entry name" value="THIAMINE REPRESSIBLE GENES REGULATORY PROTEIN THI5"/>
    <property type="match status" value="1"/>
</dbReference>
<protein>
    <recommendedName>
        <fullName evidence="8">Zn(2)-C6 fungal-type domain-containing protein</fullName>
    </recommendedName>
</protein>
<dbReference type="Pfam" id="PF00172">
    <property type="entry name" value="Zn_clus"/>
    <property type="match status" value="1"/>
</dbReference>
<dbReference type="CDD" id="cd12148">
    <property type="entry name" value="fungal_TF_MHR"/>
    <property type="match status" value="1"/>
</dbReference>
<dbReference type="PANTHER" id="PTHR47540:SF6">
    <property type="entry name" value="ZN(II)2CYS6 TRANSCRIPTION FACTOR (EUROFUNG)"/>
    <property type="match status" value="1"/>
</dbReference>
<feature type="compositionally biased region" description="Basic and acidic residues" evidence="7">
    <location>
        <begin position="87"/>
        <end position="99"/>
    </location>
</feature>
<dbReference type="STRING" id="1392250.A0A2I2G7C5"/>
<comment type="caution">
    <text evidence="9">The sequence shown here is derived from an EMBL/GenBank/DDBJ whole genome shotgun (WGS) entry which is preliminary data.</text>
</comment>
<keyword evidence="5" id="KW-0804">Transcription</keyword>
<dbReference type="GO" id="GO:0045944">
    <property type="term" value="P:positive regulation of transcription by RNA polymerase II"/>
    <property type="evidence" value="ECO:0007669"/>
    <property type="project" value="TreeGrafter"/>
</dbReference>
<proteinExistence type="predicted"/>
<dbReference type="VEuPathDB" id="FungiDB:P170DRAFT_383081"/>
<dbReference type="GO" id="GO:0000981">
    <property type="term" value="F:DNA-binding transcription factor activity, RNA polymerase II-specific"/>
    <property type="evidence" value="ECO:0007669"/>
    <property type="project" value="InterPro"/>
</dbReference>
<evidence type="ECO:0000313" key="9">
    <source>
        <dbReference type="EMBL" id="PLB48786.1"/>
    </source>
</evidence>
<evidence type="ECO:0000256" key="3">
    <source>
        <dbReference type="ARBA" id="ARBA00023015"/>
    </source>
</evidence>
<dbReference type="InterPro" id="IPR001138">
    <property type="entry name" value="Zn2Cys6_DnaBD"/>
</dbReference>
<dbReference type="GO" id="GO:0005634">
    <property type="term" value="C:nucleus"/>
    <property type="evidence" value="ECO:0007669"/>
    <property type="project" value="UniProtKB-SubCell"/>
</dbReference>
<dbReference type="RefSeq" id="XP_024704088.1">
    <property type="nucleotide sequence ID" value="XM_024845631.1"/>
</dbReference>
<dbReference type="InterPro" id="IPR051711">
    <property type="entry name" value="Stress_Response_Reg"/>
</dbReference>
<dbReference type="PROSITE" id="PS00463">
    <property type="entry name" value="ZN2_CY6_FUNGAL_1"/>
    <property type="match status" value="1"/>
</dbReference>
<evidence type="ECO:0000256" key="6">
    <source>
        <dbReference type="ARBA" id="ARBA00023242"/>
    </source>
</evidence>
<organism evidence="9 10">
    <name type="scientific">Aspergillus steynii IBT 23096</name>
    <dbReference type="NCBI Taxonomy" id="1392250"/>
    <lineage>
        <taxon>Eukaryota</taxon>
        <taxon>Fungi</taxon>
        <taxon>Dikarya</taxon>
        <taxon>Ascomycota</taxon>
        <taxon>Pezizomycotina</taxon>
        <taxon>Eurotiomycetes</taxon>
        <taxon>Eurotiomycetidae</taxon>
        <taxon>Eurotiales</taxon>
        <taxon>Aspergillaceae</taxon>
        <taxon>Aspergillus</taxon>
        <taxon>Aspergillus subgen. Circumdati</taxon>
    </lineage>
</organism>